<dbReference type="EMBL" id="FIIF01000001">
    <property type="protein sequence ID" value="CYV43593.1"/>
    <property type="molecule type" value="Genomic_DNA"/>
</dbReference>
<proteinExistence type="predicted"/>
<dbReference type="RefSeq" id="WP_170241430.1">
    <property type="nucleotide sequence ID" value="NZ_CAMUSF010000001.1"/>
</dbReference>
<protein>
    <submittedName>
        <fullName evidence="1">Uncharacterized protein</fullName>
    </submittedName>
</protein>
<name>A0A0Z8IXL9_STRSU</name>
<organism evidence="1 2">
    <name type="scientific">Streptococcus suis</name>
    <dbReference type="NCBI Taxonomy" id="1307"/>
    <lineage>
        <taxon>Bacteria</taxon>
        <taxon>Bacillati</taxon>
        <taxon>Bacillota</taxon>
        <taxon>Bacilli</taxon>
        <taxon>Lactobacillales</taxon>
        <taxon>Streptococcaceae</taxon>
        <taxon>Streptococcus</taxon>
    </lineage>
</organism>
<dbReference type="Proteomes" id="UP000074825">
    <property type="component" value="Unassembled WGS sequence"/>
</dbReference>
<evidence type="ECO:0000313" key="1">
    <source>
        <dbReference type="EMBL" id="CYV43593.1"/>
    </source>
</evidence>
<sequence>MKVFIIDGDAWRGKAHYSPSLDIIFISDKVDKHARDELIERVTKSSNRTIWR</sequence>
<accession>A0A0Z8IXL9</accession>
<dbReference type="AlphaFoldDB" id="A0A0Z8IXL9"/>
<evidence type="ECO:0000313" key="2">
    <source>
        <dbReference type="Proteomes" id="UP000074825"/>
    </source>
</evidence>
<reference evidence="1 2" key="1">
    <citation type="submission" date="2016-02" db="EMBL/GenBank/DDBJ databases">
        <authorList>
            <consortium name="Pathogen Informatics"/>
        </authorList>
    </citation>
    <scope>NUCLEOTIDE SEQUENCE [LARGE SCALE GENOMIC DNA]</scope>
    <source>
        <strain evidence="1 2">LSS82</strain>
    </source>
</reference>
<gene>
    <name evidence="1" type="ORF">ERS132444_00201</name>
</gene>